<organism evidence="2 3">
    <name type="scientific">Gracilariopsis chorda</name>
    <dbReference type="NCBI Taxonomy" id="448386"/>
    <lineage>
        <taxon>Eukaryota</taxon>
        <taxon>Rhodophyta</taxon>
        <taxon>Florideophyceae</taxon>
        <taxon>Rhodymeniophycidae</taxon>
        <taxon>Gracilariales</taxon>
        <taxon>Gracilariaceae</taxon>
        <taxon>Gracilariopsis</taxon>
    </lineage>
</organism>
<gene>
    <name evidence="2" type="ORF">BWQ96_09866</name>
</gene>
<dbReference type="Proteomes" id="UP000247409">
    <property type="component" value="Unassembled WGS sequence"/>
</dbReference>
<evidence type="ECO:0000313" key="2">
    <source>
        <dbReference type="EMBL" id="PXF40426.1"/>
    </source>
</evidence>
<proteinExistence type="predicted"/>
<keyword evidence="3" id="KW-1185">Reference proteome</keyword>
<comment type="caution">
    <text evidence="2">The sequence shown here is derived from an EMBL/GenBank/DDBJ whole genome shotgun (WGS) entry which is preliminary data.</text>
</comment>
<feature type="region of interest" description="Disordered" evidence="1">
    <location>
        <begin position="19"/>
        <end position="82"/>
    </location>
</feature>
<feature type="compositionally biased region" description="Polar residues" evidence="1">
    <location>
        <begin position="55"/>
        <end position="73"/>
    </location>
</feature>
<dbReference type="EMBL" id="NBIV01000297">
    <property type="protein sequence ID" value="PXF40426.1"/>
    <property type="molecule type" value="Genomic_DNA"/>
</dbReference>
<dbReference type="AlphaFoldDB" id="A0A2V3IEB2"/>
<evidence type="ECO:0000256" key="1">
    <source>
        <dbReference type="SAM" id="MobiDB-lite"/>
    </source>
</evidence>
<sequence>MAKLRARYAHKLSNLEIDEQSEDNTWSKGSQSSATNTESSKSSSQYSSHSELSLITNGVSELEGSVTSQSSRAEQCVEATDRDPDDEIKQYVYEIRVEMKVLKNYIHYLNPVDKLP</sequence>
<accession>A0A2V3IEB2</accession>
<name>A0A2V3IEB2_9FLOR</name>
<evidence type="ECO:0000313" key="3">
    <source>
        <dbReference type="Proteomes" id="UP000247409"/>
    </source>
</evidence>
<protein>
    <submittedName>
        <fullName evidence="2">Uncharacterized protein</fullName>
    </submittedName>
</protein>
<reference evidence="2 3" key="1">
    <citation type="journal article" date="2018" name="Mol. Biol. Evol.">
        <title>Analysis of the draft genome of the red seaweed Gracilariopsis chorda provides insights into genome size evolution in Rhodophyta.</title>
        <authorList>
            <person name="Lee J."/>
            <person name="Yang E.C."/>
            <person name="Graf L."/>
            <person name="Yang J.H."/>
            <person name="Qiu H."/>
            <person name="Zel Zion U."/>
            <person name="Chan C.X."/>
            <person name="Stephens T.G."/>
            <person name="Weber A.P.M."/>
            <person name="Boo G.H."/>
            <person name="Boo S.M."/>
            <person name="Kim K.M."/>
            <person name="Shin Y."/>
            <person name="Jung M."/>
            <person name="Lee S.J."/>
            <person name="Yim H.S."/>
            <person name="Lee J.H."/>
            <person name="Bhattacharya D."/>
            <person name="Yoon H.S."/>
        </authorList>
    </citation>
    <scope>NUCLEOTIDE SEQUENCE [LARGE SCALE GENOMIC DNA]</scope>
    <source>
        <strain evidence="2 3">SKKU-2015</strain>
        <tissue evidence="2">Whole body</tissue>
    </source>
</reference>
<feature type="compositionally biased region" description="Low complexity" evidence="1">
    <location>
        <begin position="30"/>
        <end position="54"/>
    </location>
</feature>